<keyword evidence="5" id="KW-0862">Zinc</keyword>
<evidence type="ECO:0000256" key="2">
    <source>
        <dbReference type="ARBA" id="ARBA00005694"/>
    </source>
</evidence>
<feature type="domain" description="GATA-type" evidence="14">
    <location>
        <begin position="155"/>
        <end position="187"/>
    </location>
</feature>
<dbReference type="STRING" id="157652.A0A371EN72"/>
<dbReference type="Pfam" id="PF00320">
    <property type="entry name" value="GATA"/>
    <property type="match status" value="1"/>
</dbReference>
<keyword evidence="16" id="KW-1185">Reference proteome</keyword>
<dbReference type="Gene3D" id="3.30.50.10">
    <property type="entry name" value="Erythroid Transcription Factor GATA-1, subunit A"/>
    <property type="match status" value="1"/>
</dbReference>
<keyword evidence="9" id="KW-0804">Transcription</keyword>
<dbReference type="OrthoDB" id="2162994at2759"/>
<keyword evidence="3" id="KW-0479">Metal-binding</keyword>
<name>A0A371EN72_MUCPR</name>
<comment type="similarity">
    <text evidence="2">Belongs to the type IV zinc-finger family. Class A subfamily.</text>
</comment>
<evidence type="ECO:0000313" key="16">
    <source>
        <dbReference type="Proteomes" id="UP000257109"/>
    </source>
</evidence>
<evidence type="ECO:0000256" key="10">
    <source>
        <dbReference type="ARBA" id="ARBA00023242"/>
    </source>
</evidence>
<evidence type="ECO:0000256" key="13">
    <source>
        <dbReference type="SAM" id="MobiDB-lite"/>
    </source>
</evidence>
<dbReference type="PROSITE" id="PS00344">
    <property type="entry name" value="GATA_ZN_FINGER_1"/>
    <property type="match status" value="1"/>
</dbReference>
<dbReference type="CDD" id="cd00202">
    <property type="entry name" value="ZnF_GATA"/>
    <property type="match status" value="1"/>
</dbReference>
<feature type="region of interest" description="Disordered" evidence="13">
    <location>
        <begin position="83"/>
        <end position="110"/>
    </location>
</feature>
<evidence type="ECO:0000256" key="12">
    <source>
        <dbReference type="PROSITE-ProRule" id="PRU00094"/>
    </source>
</evidence>
<dbReference type="PANTHER" id="PTHR45658">
    <property type="entry name" value="GATA TRANSCRIPTION FACTOR"/>
    <property type="match status" value="1"/>
</dbReference>
<evidence type="ECO:0000256" key="6">
    <source>
        <dbReference type="ARBA" id="ARBA00023015"/>
    </source>
</evidence>
<accession>A0A371EN72</accession>
<evidence type="ECO:0000256" key="9">
    <source>
        <dbReference type="ARBA" id="ARBA00023163"/>
    </source>
</evidence>
<organism evidence="15 16">
    <name type="scientific">Mucuna pruriens</name>
    <name type="common">Velvet bean</name>
    <name type="synonym">Dolichos pruriens</name>
    <dbReference type="NCBI Taxonomy" id="157652"/>
    <lineage>
        <taxon>Eukaryota</taxon>
        <taxon>Viridiplantae</taxon>
        <taxon>Streptophyta</taxon>
        <taxon>Embryophyta</taxon>
        <taxon>Tracheophyta</taxon>
        <taxon>Spermatophyta</taxon>
        <taxon>Magnoliopsida</taxon>
        <taxon>eudicotyledons</taxon>
        <taxon>Gunneridae</taxon>
        <taxon>Pentapetalae</taxon>
        <taxon>rosids</taxon>
        <taxon>fabids</taxon>
        <taxon>Fabales</taxon>
        <taxon>Fabaceae</taxon>
        <taxon>Papilionoideae</taxon>
        <taxon>50 kb inversion clade</taxon>
        <taxon>NPAAA clade</taxon>
        <taxon>indigoferoid/millettioid clade</taxon>
        <taxon>Phaseoleae</taxon>
        <taxon>Mucuna</taxon>
    </lineage>
</organism>
<keyword evidence="4 12" id="KW-0863">Zinc-finger</keyword>
<proteinExistence type="inferred from homology"/>
<dbReference type="InterPro" id="IPR000679">
    <property type="entry name" value="Znf_GATA"/>
</dbReference>
<keyword evidence="8" id="KW-0010">Activator</keyword>
<dbReference type="GO" id="GO:0043565">
    <property type="term" value="F:sequence-specific DNA binding"/>
    <property type="evidence" value="ECO:0007669"/>
    <property type="project" value="InterPro"/>
</dbReference>
<dbReference type="GO" id="GO:0030154">
    <property type="term" value="P:cell differentiation"/>
    <property type="evidence" value="ECO:0007669"/>
    <property type="project" value="TreeGrafter"/>
</dbReference>
<evidence type="ECO:0000256" key="8">
    <source>
        <dbReference type="ARBA" id="ARBA00023159"/>
    </source>
</evidence>
<feature type="compositionally biased region" description="Polar residues" evidence="13">
    <location>
        <begin position="92"/>
        <end position="103"/>
    </location>
</feature>
<evidence type="ECO:0000256" key="5">
    <source>
        <dbReference type="ARBA" id="ARBA00022833"/>
    </source>
</evidence>
<dbReference type="GO" id="GO:0008270">
    <property type="term" value="F:zinc ion binding"/>
    <property type="evidence" value="ECO:0007669"/>
    <property type="project" value="UniProtKB-KW"/>
</dbReference>
<dbReference type="SUPFAM" id="SSF57716">
    <property type="entry name" value="Glucocorticoid receptor-like (DNA-binding domain)"/>
    <property type="match status" value="1"/>
</dbReference>
<evidence type="ECO:0000256" key="1">
    <source>
        <dbReference type="ARBA" id="ARBA00004123"/>
    </source>
</evidence>
<sequence>MTSANYDEDDYQIFNFDETILSPNIDEFLEDPLCVPRDALESLERINFWEDKDSNSIVMFSNTSEKEKVKLERSEKVKLERLEKEKPEKKSFTNASTIQNNHGCTREPKNLSNITKKSRSKILRATCISSRSSSKWKIDFQNSKQNSSIAKFCHRRCSHCDVSTTPQWRAGPLGRNTLCNACGMRYKSGRLFPEYRPAKSPTFDDSKHSNFHRKIIRMRA</sequence>
<dbReference type="Proteomes" id="UP000257109">
    <property type="component" value="Unassembled WGS sequence"/>
</dbReference>
<dbReference type="EMBL" id="QJKJ01013026">
    <property type="protein sequence ID" value="RDX67359.1"/>
    <property type="molecule type" value="Genomic_DNA"/>
</dbReference>
<evidence type="ECO:0000256" key="7">
    <source>
        <dbReference type="ARBA" id="ARBA00023125"/>
    </source>
</evidence>
<evidence type="ECO:0000256" key="11">
    <source>
        <dbReference type="ARBA" id="ARBA00055020"/>
    </source>
</evidence>
<gene>
    <name evidence="15" type="primary">GATA5</name>
    <name evidence="15" type="ORF">CR513_53771</name>
</gene>
<evidence type="ECO:0000259" key="14">
    <source>
        <dbReference type="PROSITE" id="PS50114"/>
    </source>
</evidence>
<dbReference type="AlphaFoldDB" id="A0A371EN72"/>
<keyword evidence="6" id="KW-0805">Transcription regulation</keyword>
<keyword evidence="10" id="KW-0539">Nucleus</keyword>
<comment type="function">
    <text evidence="11">Transcriptional activator that specifically binds 5'-GATA-3' or 5'-GAT-3' motifs within gene promoters. May be involved in the regulation of some light-responsive genes.</text>
</comment>
<comment type="caution">
    <text evidence="15">The sequence shown here is derived from an EMBL/GenBank/DDBJ whole genome shotgun (WGS) entry which is preliminary data.</text>
</comment>
<evidence type="ECO:0000256" key="4">
    <source>
        <dbReference type="ARBA" id="ARBA00022771"/>
    </source>
</evidence>
<feature type="non-terminal residue" evidence="15">
    <location>
        <position position="1"/>
    </location>
</feature>
<comment type="subcellular location">
    <subcellularLocation>
        <location evidence="1">Nucleus</location>
    </subcellularLocation>
</comment>
<reference evidence="15" key="1">
    <citation type="submission" date="2018-05" db="EMBL/GenBank/DDBJ databases">
        <title>Draft genome of Mucuna pruriens seed.</title>
        <authorList>
            <person name="Nnadi N.E."/>
            <person name="Vos R."/>
            <person name="Hasami M.H."/>
            <person name="Devisetty U.K."/>
            <person name="Aguiy J.C."/>
        </authorList>
    </citation>
    <scope>NUCLEOTIDE SEQUENCE [LARGE SCALE GENOMIC DNA]</scope>
    <source>
        <strain evidence="15">JCA_2017</strain>
    </source>
</reference>
<evidence type="ECO:0000256" key="3">
    <source>
        <dbReference type="ARBA" id="ARBA00022723"/>
    </source>
</evidence>
<dbReference type="FunFam" id="3.30.50.10:FF:000025">
    <property type="entry name" value="GATA transcription factor"/>
    <property type="match status" value="1"/>
</dbReference>
<protein>
    <submittedName>
        <fullName evidence="15">GATA transcription factor 5</fullName>
    </submittedName>
</protein>
<dbReference type="PANTHER" id="PTHR45658:SF18">
    <property type="entry name" value="PROTEIN GAT2"/>
    <property type="match status" value="1"/>
</dbReference>
<evidence type="ECO:0000313" key="15">
    <source>
        <dbReference type="EMBL" id="RDX67359.1"/>
    </source>
</evidence>
<keyword evidence="7" id="KW-0238">DNA-binding</keyword>
<dbReference type="InterPro" id="IPR051140">
    <property type="entry name" value="GATA_TF"/>
</dbReference>
<dbReference type="SMART" id="SM00401">
    <property type="entry name" value="ZnF_GATA"/>
    <property type="match status" value="1"/>
</dbReference>
<dbReference type="PROSITE" id="PS50114">
    <property type="entry name" value="GATA_ZN_FINGER_2"/>
    <property type="match status" value="1"/>
</dbReference>
<dbReference type="GO" id="GO:0006355">
    <property type="term" value="P:regulation of DNA-templated transcription"/>
    <property type="evidence" value="ECO:0007669"/>
    <property type="project" value="InterPro"/>
</dbReference>
<dbReference type="GO" id="GO:0005634">
    <property type="term" value="C:nucleus"/>
    <property type="evidence" value="ECO:0007669"/>
    <property type="project" value="UniProtKB-SubCell"/>
</dbReference>
<dbReference type="InterPro" id="IPR013088">
    <property type="entry name" value="Znf_NHR/GATA"/>
</dbReference>